<protein>
    <submittedName>
        <fullName evidence="3">DUF3153 domain-containing protein</fullName>
    </submittedName>
</protein>
<keyword evidence="1" id="KW-0472">Membrane</keyword>
<evidence type="ECO:0000256" key="1">
    <source>
        <dbReference type="SAM" id="Phobius"/>
    </source>
</evidence>
<evidence type="ECO:0000256" key="2">
    <source>
        <dbReference type="SAM" id="SignalP"/>
    </source>
</evidence>
<dbReference type="Pfam" id="PF11353">
    <property type="entry name" value="DUF3153"/>
    <property type="match status" value="1"/>
</dbReference>
<accession>A0ABW6IHF7</accession>
<comment type="caution">
    <text evidence="3">The sequence shown here is derived from an EMBL/GenBank/DDBJ whole genome shotgun (WGS) entry which is preliminary data.</text>
</comment>
<gene>
    <name evidence="3" type="ORF">ACFVKH_12425</name>
</gene>
<keyword evidence="4" id="KW-1185">Reference proteome</keyword>
<keyword evidence="1" id="KW-0812">Transmembrane</keyword>
<sequence>MSWRRLGLASCLVLAALLLSGCFQSAIDIRFDSQTHGLVRQQIQLADRFTQLSARQVQPWFDQVAHQVRTLGGSVRQPTPQTWQLEVPFNNGAELVEKFNHLMTVETTGLLSEMLGTTQVRSQLSLKQNNWILALRNQLTWDLDLRSVKAGQPTGGVFANLQPLSLQFSLTTPWGIRQIVTSPATSWQNGQTLQLGQLNHLEAIFWVPSPIGIGAVAIAALVSLGWLVRDRLSQFP</sequence>
<dbReference type="PROSITE" id="PS51257">
    <property type="entry name" value="PROKAR_LIPOPROTEIN"/>
    <property type="match status" value="1"/>
</dbReference>
<dbReference type="InterPro" id="IPR021499">
    <property type="entry name" value="DUF3153"/>
</dbReference>
<feature type="transmembrane region" description="Helical" evidence="1">
    <location>
        <begin position="203"/>
        <end position="228"/>
    </location>
</feature>
<feature type="chain" id="PRO_5046952550" evidence="2">
    <location>
        <begin position="26"/>
        <end position="236"/>
    </location>
</feature>
<name>A0ABW6IHF7_9CYAN</name>
<reference evidence="3 4" key="1">
    <citation type="submission" date="2024-10" db="EMBL/GenBank/DDBJ databases">
        <authorList>
            <person name="Ratan Roy A."/>
            <person name="Morales Sandoval P.H."/>
            <person name="De Los Santos Villalobos S."/>
            <person name="Chakraborty S."/>
            <person name="Mukherjee J."/>
        </authorList>
    </citation>
    <scope>NUCLEOTIDE SEQUENCE [LARGE SCALE GENOMIC DNA]</scope>
    <source>
        <strain evidence="3 4">S1</strain>
    </source>
</reference>
<proteinExistence type="predicted"/>
<feature type="signal peptide" evidence="2">
    <location>
        <begin position="1"/>
        <end position="25"/>
    </location>
</feature>
<keyword evidence="1" id="KW-1133">Transmembrane helix</keyword>
<dbReference type="Proteomes" id="UP001600165">
    <property type="component" value="Unassembled WGS sequence"/>
</dbReference>
<evidence type="ECO:0000313" key="3">
    <source>
        <dbReference type="EMBL" id="MFE4107092.1"/>
    </source>
</evidence>
<dbReference type="EMBL" id="JBHZOL010000078">
    <property type="protein sequence ID" value="MFE4107092.1"/>
    <property type="molecule type" value="Genomic_DNA"/>
</dbReference>
<dbReference type="RefSeq" id="WP_377965479.1">
    <property type="nucleotide sequence ID" value="NZ_JBHZOL010000078.1"/>
</dbReference>
<organism evidence="3 4">
    <name type="scientific">Almyronema epifaneia S1</name>
    <dbReference type="NCBI Taxonomy" id="2991925"/>
    <lineage>
        <taxon>Bacteria</taxon>
        <taxon>Bacillati</taxon>
        <taxon>Cyanobacteriota</taxon>
        <taxon>Cyanophyceae</taxon>
        <taxon>Nodosilineales</taxon>
        <taxon>Nodosilineaceae</taxon>
        <taxon>Almyronema</taxon>
        <taxon>Almyronema epifaneia</taxon>
    </lineage>
</organism>
<keyword evidence="2" id="KW-0732">Signal</keyword>
<evidence type="ECO:0000313" key="4">
    <source>
        <dbReference type="Proteomes" id="UP001600165"/>
    </source>
</evidence>